<dbReference type="Pfam" id="PF19576">
    <property type="entry name" value="Acyltransf_2"/>
    <property type="match status" value="1"/>
</dbReference>
<dbReference type="GO" id="GO:0003841">
    <property type="term" value="F:1-acylglycerol-3-phosphate O-acyltransferase activity"/>
    <property type="evidence" value="ECO:0007669"/>
    <property type="project" value="TreeGrafter"/>
</dbReference>
<evidence type="ECO:0000313" key="6">
    <source>
        <dbReference type="Proteomes" id="UP000243525"/>
    </source>
</evidence>
<sequence length="276" mass="32241">MAEHENNKLKPIDLKKLFNEKNPRLAALLPRFIYKYINRIVHVDECNEIIEKYGHLEGIEFVQKSIEYFGVHEEVSGLENIPDQGRFIFVANHPLGGFDSLLFMSNVYQKLGELRFLVNDVLMQIKPLAPLFVPINKHGAHSRMVARQIEETYRSDKQVLIFPSGLASRKIKGQVTDTEWKKHFIQKAVEHQRDVIPVHISGQNSNFFYRLSNFRKAIGIKWNIEMFYLADETFNQKGRTFKLTFGKPIPHATFDNSKNPKEWADEVRRILYQLPT</sequence>
<dbReference type="RefSeq" id="WP_107822903.1">
    <property type="nucleotide sequence ID" value="NZ_OY782574.1"/>
</dbReference>
<dbReference type="OrthoDB" id="1113830at2"/>
<protein>
    <submittedName>
        <fullName evidence="5">Acyltransferase-like protein</fullName>
    </submittedName>
</protein>
<comment type="caution">
    <text evidence="5">The sequence shown here is derived from an EMBL/GenBank/DDBJ whole genome shotgun (WGS) entry which is preliminary data.</text>
</comment>
<organism evidence="5 6">
    <name type="scientific">Mangrovibacterium marinum</name>
    <dbReference type="NCBI Taxonomy" id="1639118"/>
    <lineage>
        <taxon>Bacteria</taxon>
        <taxon>Pseudomonadati</taxon>
        <taxon>Bacteroidota</taxon>
        <taxon>Bacteroidia</taxon>
        <taxon>Marinilabiliales</taxon>
        <taxon>Prolixibacteraceae</taxon>
        <taxon>Mangrovibacterium</taxon>
    </lineage>
</organism>
<proteinExistence type="predicted"/>
<evidence type="ECO:0000256" key="2">
    <source>
        <dbReference type="ARBA" id="ARBA00022679"/>
    </source>
</evidence>
<evidence type="ECO:0000259" key="4">
    <source>
        <dbReference type="Pfam" id="PF19576"/>
    </source>
</evidence>
<reference evidence="5 6" key="1">
    <citation type="submission" date="2018-04" db="EMBL/GenBank/DDBJ databases">
        <title>Genomic Encyclopedia of Archaeal and Bacterial Type Strains, Phase II (KMG-II): from individual species to whole genera.</title>
        <authorList>
            <person name="Goeker M."/>
        </authorList>
    </citation>
    <scope>NUCLEOTIDE SEQUENCE [LARGE SCALE GENOMIC DNA]</scope>
    <source>
        <strain evidence="5 6">DSM 28823</strain>
    </source>
</reference>
<name>A0A2T5C038_9BACT</name>
<gene>
    <name evidence="5" type="ORF">C8N47_11287</name>
</gene>
<evidence type="ECO:0000256" key="3">
    <source>
        <dbReference type="ARBA" id="ARBA00023315"/>
    </source>
</evidence>
<accession>A0A2T5C038</accession>
<dbReference type="GO" id="GO:0006654">
    <property type="term" value="P:phosphatidic acid biosynthetic process"/>
    <property type="evidence" value="ECO:0007669"/>
    <property type="project" value="TreeGrafter"/>
</dbReference>
<feature type="domain" description="Putative acyltransferase ACT14924-like acyltransferase" evidence="4">
    <location>
        <begin position="18"/>
        <end position="273"/>
    </location>
</feature>
<dbReference type="InterPro" id="IPR045746">
    <property type="entry name" value="ACT14924-like_Acyltransf_dom"/>
</dbReference>
<dbReference type="PANTHER" id="PTHR10434">
    <property type="entry name" value="1-ACYL-SN-GLYCEROL-3-PHOSPHATE ACYLTRANSFERASE"/>
    <property type="match status" value="1"/>
</dbReference>
<evidence type="ECO:0000313" key="5">
    <source>
        <dbReference type="EMBL" id="PTN07925.1"/>
    </source>
</evidence>
<dbReference type="SUPFAM" id="SSF69593">
    <property type="entry name" value="Glycerol-3-phosphate (1)-acyltransferase"/>
    <property type="match status" value="1"/>
</dbReference>
<dbReference type="PANTHER" id="PTHR10434:SF66">
    <property type="entry name" value="PHOSPHOLIPID_GLYCEROL ACYLTRANSFERASE DOMAIN-CONTAINING PROTEIN"/>
    <property type="match status" value="1"/>
</dbReference>
<evidence type="ECO:0000256" key="1">
    <source>
        <dbReference type="ARBA" id="ARBA00005189"/>
    </source>
</evidence>
<dbReference type="EMBL" id="QAAD01000012">
    <property type="protein sequence ID" value="PTN07925.1"/>
    <property type="molecule type" value="Genomic_DNA"/>
</dbReference>
<keyword evidence="6" id="KW-1185">Reference proteome</keyword>
<keyword evidence="2 5" id="KW-0808">Transferase</keyword>
<dbReference type="AlphaFoldDB" id="A0A2T5C038"/>
<keyword evidence="3 5" id="KW-0012">Acyltransferase</keyword>
<comment type="pathway">
    <text evidence="1">Lipid metabolism.</text>
</comment>
<dbReference type="Proteomes" id="UP000243525">
    <property type="component" value="Unassembled WGS sequence"/>
</dbReference>